<evidence type="ECO:0000313" key="2">
    <source>
        <dbReference type="EMBL" id="KAJ7311570.1"/>
    </source>
</evidence>
<name>A0AAD6Z7Z9_9AGAR</name>
<proteinExistence type="predicted"/>
<evidence type="ECO:0000313" key="3">
    <source>
        <dbReference type="Proteomes" id="UP001218218"/>
    </source>
</evidence>
<sequence>MLQLWWRLGTLAHALVLCRSGSRFKQCSRRGAPRTRAVEARLWITADRQLLHRMLWLLFLWNRSRLPEVSRERHPDLTRIYPGLGIRTASYPGPR</sequence>
<dbReference type="AlphaFoldDB" id="A0AAD6Z7Z9"/>
<reference evidence="2" key="1">
    <citation type="submission" date="2023-03" db="EMBL/GenBank/DDBJ databases">
        <title>Massive genome expansion in bonnet fungi (Mycena s.s.) driven by repeated elements and novel gene families across ecological guilds.</title>
        <authorList>
            <consortium name="Lawrence Berkeley National Laboratory"/>
            <person name="Harder C.B."/>
            <person name="Miyauchi S."/>
            <person name="Viragh M."/>
            <person name="Kuo A."/>
            <person name="Thoen E."/>
            <person name="Andreopoulos B."/>
            <person name="Lu D."/>
            <person name="Skrede I."/>
            <person name="Drula E."/>
            <person name="Henrissat B."/>
            <person name="Morin E."/>
            <person name="Kohler A."/>
            <person name="Barry K."/>
            <person name="LaButti K."/>
            <person name="Morin E."/>
            <person name="Salamov A."/>
            <person name="Lipzen A."/>
            <person name="Mereny Z."/>
            <person name="Hegedus B."/>
            <person name="Baldrian P."/>
            <person name="Stursova M."/>
            <person name="Weitz H."/>
            <person name="Taylor A."/>
            <person name="Grigoriev I.V."/>
            <person name="Nagy L.G."/>
            <person name="Martin F."/>
            <person name="Kauserud H."/>
        </authorList>
    </citation>
    <scope>NUCLEOTIDE SEQUENCE</scope>
    <source>
        <strain evidence="2">CBHHK002</strain>
    </source>
</reference>
<keyword evidence="3" id="KW-1185">Reference proteome</keyword>
<feature type="signal peptide" evidence="1">
    <location>
        <begin position="1"/>
        <end position="20"/>
    </location>
</feature>
<comment type="caution">
    <text evidence="2">The sequence shown here is derived from an EMBL/GenBank/DDBJ whole genome shotgun (WGS) entry which is preliminary data.</text>
</comment>
<dbReference type="EMBL" id="JARIHO010000075">
    <property type="protein sequence ID" value="KAJ7311570.1"/>
    <property type="molecule type" value="Genomic_DNA"/>
</dbReference>
<gene>
    <name evidence="2" type="ORF">DFH08DRAFT_898004</name>
</gene>
<accession>A0AAD6Z7Z9</accession>
<feature type="chain" id="PRO_5042224046" description="Secreted protein" evidence="1">
    <location>
        <begin position="21"/>
        <end position="95"/>
    </location>
</feature>
<protein>
    <recommendedName>
        <fullName evidence="4">Secreted protein</fullName>
    </recommendedName>
</protein>
<evidence type="ECO:0008006" key="4">
    <source>
        <dbReference type="Google" id="ProtNLM"/>
    </source>
</evidence>
<evidence type="ECO:0000256" key="1">
    <source>
        <dbReference type="SAM" id="SignalP"/>
    </source>
</evidence>
<organism evidence="2 3">
    <name type="scientific">Mycena albidolilacea</name>
    <dbReference type="NCBI Taxonomy" id="1033008"/>
    <lineage>
        <taxon>Eukaryota</taxon>
        <taxon>Fungi</taxon>
        <taxon>Dikarya</taxon>
        <taxon>Basidiomycota</taxon>
        <taxon>Agaricomycotina</taxon>
        <taxon>Agaricomycetes</taxon>
        <taxon>Agaricomycetidae</taxon>
        <taxon>Agaricales</taxon>
        <taxon>Marasmiineae</taxon>
        <taxon>Mycenaceae</taxon>
        <taxon>Mycena</taxon>
    </lineage>
</organism>
<dbReference type="Proteomes" id="UP001218218">
    <property type="component" value="Unassembled WGS sequence"/>
</dbReference>
<keyword evidence="1" id="KW-0732">Signal</keyword>